<dbReference type="Pfam" id="PF00651">
    <property type="entry name" value="BTB"/>
    <property type="match status" value="1"/>
</dbReference>
<dbReference type="InterPro" id="IPR051095">
    <property type="entry name" value="Dros_DevTransReg"/>
</dbReference>
<organism evidence="5">
    <name type="scientific">Anopheles coluzzii</name>
    <name type="common">African malaria mosquito</name>
    <dbReference type="NCBI Taxonomy" id="1518534"/>
    <lineage>
        <taxon>Eukaryota</taxon>
        <taxon>Metazoa</taxon>
        <taxon>Ecdysozoa</taxon>
        <taxon>Arthropoda</taxon>
        <taxon>Hexapoda</taxon>
        <taxon>Insecta</taxon>
        <taxon>Pterygota</taxon>
        <taxon>Neoptera</taxon>
        <taxon>Endopterygota</taxon>
        <taxon>Diptera</taxon>
        <taxon>Nematocera</taxon>
        <taxon>Culicoidea</taxon>
        <taxon>Culicidae</taxon>
        <taxon>Anophelinae</taxon>
        <taxon>Anopheles</taxon>
    </lineage>
</organism>
<dbReference type="PROSITE" id="PS50097">
    <property type="entry name" value="BTB"/>
    <property type="match status" value="1"/>
</dbReference>
<feature type="compositionally biased region" description="Polar residues" evidence="3">
    <location>
        <begin position="248"/>
        <end position="266"/>
    </location>
</feature>
<name>A0A8W7PV26_ANOCL</name>
<evidence type="ECO:0000256" key="3">
    <source>
        <dbReference type="SAM" id="MobiDB-lite"/>
    </source>
</evidence>
<dbReference type="InterPro" id="IPR000210">
    <property type="entry name" value="BTB/POZ_dom"/>
</dbReference>
<feature type="compositionally biased region" description="Low complexity" evidence="3">
    <location>
        <begin position="203"/>
        <end position="222"/>
    </location>
</feature>
<dbReference type="VEuPathDB" id="VectorBase:ACON2_033539"/>
<evidence type="ECO:0000256" key="1">
    <source>
        <dbReference type="ARBA" id="ARBA00004123"/>
    </source>
</evidence>
<feature type="compositionally biased region" description="Basic and acidic residues" evidence="3">
    <location>
        <begin position="392"/>
        <end position="402"/>
    </location>
</feature>
<dbReference type="SMART" id="SM00225">
    <property type="entry name" value="BTB"/>
    <property type="match status" value="1"/>
</dbReference>
<dbReference type="InterPro" id="IPR011333">
    <property type="entry name" value="SKP1/BTB/POZ_sf"/>
</dbReference>
<dbReference type="Gene3D" id="1.10.10.60">
    <property type="entry name" value="Homeodomain-like"/>
    <property type="match status" value="1"/>
</dbReference>
<dbReference type="InterPro" id="IPR009057">
    <property type="entry name" value="Homeodomain-like_sf"/>
</dbReference>
<keyword evidence="2" id="KW-0539">Nucleus</keyword>
<evidence type="ECO:0000313" key="5">
    <source>
        <dbReference type="EnsemblMetazoa" id="ACOM037228-PA.1"/>
    </source>
</evidence>
<dbReference type="AlphaFoldDB" id="A0A8W7PV26"/>
<feature type="region of interest" description="Disordered" evidence="3">
    <location>
        <begin position="286"/>
        <end position="305"/>
    </location>
</feature>
<dbReference type="Proteomes" id="UP000075882">
    <property type="component" value="Unassembled WGS sequence"/>
</dbReference>
<evidence type="ECO:0000256" key="2">
    <source>
        <dbReference type="ARBA" id="ARBA00023242"/>
    </source>
</evidence>
<reference evidence="5" key="1">
    <citation type="submission" date="2022-08" db="UniProtKB">
        <authorList>
            <consortium name="EnsemblMetazoa"/>
        </authorList>
    </citation>
    <scope>IDENTIFICATION</scope>
</reference>
<feature type="compositionally biased region" description="Basic and acidic residues" evidence="3">
    <location>
        <begin position="290"/>
        <end position="300"/>
    </location>
</feature>
<sequence>LLLGRRAGERRVTVLELLKRTRAASPGKCRLPSLVTCNRQGHTPVLNSAIRARRGGDYATCTTRIVPPNMSQAAAGLSQQFCVRWNSHLGSLGAAFPQLLAGQRFVDVTLACEGHQVHCHRLVLAACSTYFENLLGENPCKHPIIILPRDIKLWAIQALVDFMYKGEVNVSQAGLPDLMKCAEVLKIRGLCGSDAALNLNQVHSPSGSHQYQQQQHSSANSSDAGEPVEHAGVTARASEGPYVGRHGGQSQSARLQQSNASSGPKRQLLNSLNLQPIDAGIALPHHHHHQQNEDGVHSDNGESGNEMCIKTEDLIIDEDDSGSRQCGDEDELGMDSTDKTGSDAIRCEQFLGAHPMDAEDRVGSDSMREDRMEEEMEVGEKMIDDGRMVMEKSEQCHTDRHPPSSGVGDPPDYDHFEANEIEGAEHDLMELSGETDAPAEAGANRKRRKLATTTTSSTLNSELLVSAGGSSSTTTLSSYSHSANSAGEQRSKAGGGPRTVGAVPSLSSIGVRSGPGGSRGSIRVKSIENLFENYQAKQSPKSSRDKRRAQPHHSPVVVLGCSGANISENDSSASEQQQHAVSLMYNRNEMDVYVKQQQQRILKTAAERHADGGDETNASTVMSDGDGYENIICSPNFPQLSEAASADDGGAGGYKAEEDDEDEEYGDEYAIQLLAEEIDSSLLANGGGESEGDEILYKPPALMALGAAKGAHPGRTAAGLRAYGAGGPPTSTLTIRKLDGRSRGNVPQATGGLARTVTRRPRLTGRSKDALHQLLNSNGTPPPVAFTLRNPRGNQPRTYNTEALWAALMDVKAGESIYRASQMHKVPRKTLRNWMKRWDIKSAYPMPRQLKEAAEKKRIIKELTSQIQ</sequence>
<feature type="compositionally biased region" description="Basic and acidic residues" evidence="3">
    <location>
        <begin position="356"/>
        <end position="370"/>
    </location>
</feature>
<comment type="subcellular location">
    <subcellularLocation>
        <location evidence="1">Nucleus</location>
    </subcellularLocation>
</comment>
<feature type="region of interest" description="Disordered" evidence="3">
    <location>
        <begin position="315"/>
        <end position="370"/>
    </location>
</feature>
<dbReference type="Gene3D" id="3.30.710.10">
    <property type="entry name" value="Potassium Channel Kv1.1, Chain A"/>
    <property type="match status" value="1"/>
</dbReference>
<dbReference type="SUPFAM" id="SSF54695">
    <property type="entry name" value="POZ domain"/>
    <property type="match status" value="1"/>
</dbReference>
<accession>A0A8W7PV26</accession>
<dbReference type="SUPFAM" id="SSF46689">
    <property type="entry name" value="Homeodomain-like"/>
    <property type="match status" value="1"/>
</dbReference>
<feature type="region of interest" description="Disordered" evidence="3">
    <location>
        <begin position="202"/>
        <end position="266"/>
    </location>
</feature>
<dbReference type="CDD" id="cd18315">
    <property type="entry name" value="BTB_POZ_BAB-like"/>
    <property type="match status" value="1"/>
</dbReference>
<feature type="region of interest" description="Disordered" evidence="3">
    <location>
        <begin position="641"/>
        <end position="662"/>
    </location>
</feature>
<dbReference type="FunFam" id="3.30.710.10:FF:000149">
    <property type="entry name" value="Blast:Protein bric-a-brac 1"/>
    <property type="match status" value="1"/>
</dbReference>
<evidence type="ECO:0000259" key="4">
    <source>
        <dbReference type="PROSITE" id="PS50097"/>
    </source>
</evidence>
<dbReference type="GO" id="GO:0006357">
    <property type="term" value="P:regulation of transcription by RNA polymerase II"/>
    <property type="evidence" value="ECO:0007669"/>
    <property type="project" value="TreeGrafter"/>
</dbReference>
<proteinExistence type="predicted"/>
<feature type="compositionally biased region" description="Low complexity" evidence="3">
    <location>
        <begin position="451"/>
        <end position="461"/>
    </location>
</feature>
<dbReference type="EnsemblMetazoa" id="ACOM037228-RA">
    <property type="protein sequence ID" value="ACOM037228-PA.1"/>
    <property type="gene ID" value="ACOM037228"/>
</dbReference>
<feature type="region of interest" description="Disordered" evidence="3">
    <location>
        <begin position="437"/>
        <end position="554"/>
    </location>
</feature>
<protein>
    <recommendedName>
        <fullName evidence="4">BTB domain-containing protein</fullName>
    </recommendedName>
</protein>
<feature type="region of interest" description="Disordered" evidence="3">
    <location>
        <begin position="392"/>
        <end position="416"/>
    </location>
</feature>
<dbReference type="GO" id="GO:0005634">
    <property type="term" value="C:nucleus"/>
    <property type="evidence" value="ECO:0007669"/>
    <property type="project" value="UniProtKB-SubCell"/>
</dbReference>
<dbReference type="PANTHER" id="PTHR23110">
    <property type="entry name" value="BTB DOMAIN TRANSCRIPTION FACTOR"/>
    <property type="match status" value="1"/>
</dbReference>
<feature type="compositionally biased region" description="Low complexity" evidence="3">
    <location>
        <begin position="470"/>
        <end position="482"/>
    </location>
</feature>
<feature type="domain" description="BTB" evidence="4">
    <location>
        <begin position="106"/>
        <end position="172"/>
    </location>
</feature>
<dbReference type="PANTHER" id="PTHR23110:SF108">
    <property type="entry name" value="LD19131P"/>
    <property type="match status" value="1"/>
</dbReference>